<sequence length="510" mass="58190">MSKKAKVLPIVILLALFSLFYFYNLNVATALPDDDWGRATQMDGASTYPMQQYSFVEGDKIHTYVPGDNDVRYNVSDENYKKVDESIIPIDADINTPIWGDGQRILYLQDGNLQLYDNGKSAIIDEGVVCFYPGEEEIIYWKEKEVFTYKASVNKSSLLITMKAPISHVATANGDDSVLISTNPTPQDYQFYLYIGNDLLELTSWSSFNSATVENILYDSNGQEGSILIESFNMSQGERTNMANLITFSHKDMEVSGNEQMLFADSRTGAKLANPRYFNFRYLDGRREFLFVSEGQREGKKTGYNVYYANATQDGQWIGMRRSTSLETSLNPRWAGDSHILWQTFDGKEYHTFGTYNGNEYVESTMAKTKDDYRTAMYDFISGIFSSFVMIFFGFVWVIPLIIFYAVLTFVRRDDFETDKNWAEPAGVIIYIVTVVFVFNNVLSEQLFSLAPAYLTFPYSMVVWPLVIGVVSYFLYKYVTDKDIGLYAGISYYIGLNILMMTGLFGPYLI</sequence>
<keyword evidence="1" id="KW-0472">Membrane</keyword>
<evidence type="ECO:0000256" key="1">
    <source>
        <dbReference type="SAM" id="Phobius"/>
    </source>
</evidence>
<feature type="transmembrane region" description="Helical" evidence="1">
    <location>
        <begin position="384"/>
        <end position="410"/>
    </location>
</feature>
<gene>
    <name evidence="2" type="ORF">CYL18_04045</name>
</gene>
<keyword evidence="3" id="KW-1185">Reference proteome</keyword>
<organism evidence="2 3">
    <name type="scientific">Pradoshia eiseniae</name>
    <dbReference type="NCBI Taxonomy" id="2064768"/>
    <lineage>
        <taxon>Bacteria</taxon>
        <taxon>Bacillati</taxon>
        <taxon>Bacillota</taxon>
        <taxon>Bacilli</taxon>
        <taxon>Bacillales</taxon>
        <taxon>Bacillaceae</taxon>
        <taxon>Pradoshia</taxon>
    </lineage>
</organism>
<dbReference type="OrthoDB" id="2444734at2"/>
<dbReference type="RefSeq" id="WP_104848149.1">
    <property type="nucleotide sequence ID" value="NZ_PKOZ01000001.1"/>
</dbReference>
<evidence type="ECO:0000313" key="2">
    <source>
        <dbReference type="EMBL" id="PQD97054.1"/>
    </source>
</evidence>
<accession>A0A2S7N4V1</accession>
<feature type="transmembrane region" description="Helical" evidence="1">
    <location>
        <begin position="488"/>
        <end position="509"/>
    </location>
</feature>
<keyword evidence="1" id="KW-1133">Transmembrane helix</keyword>
<dbReference type="AlphaFoldDB" id="A0A2S7N4V1"/>
<feature type="transmembrane region" description="Helical" evidence="1">
    <location>
        <begin position="455"/>
        <end position="476"/>
    </location>
</feature>
<name>A0A2S7N4V1_9BACI</name>
<protein>
    <submittedName>
        <fullName evidence="2">Uncharacterized protein</fullName>
    </submittedName>
</protein>
<dbReference type="EMBL" id="PKOZ01000001">
    <property type="protein sequence ID" value="PQD97054.1"/>
    <property type="molecule type" value="Genomic_DNA"/>
</dbReference>
<keyword evidence="1" id="KW-0812">Transmembrane</keyword>
<feature type="transmembrane region" description="Helical" evidence="1">
    <location>
        <begin position="422"/>
        <end position="443"/>
    </location>
</feature>
<reference evidence="2 3" key="1">
    <citation type="submission" date="2017-12" db="EMBL/GenBank/DDBJ databases">
        <title>Taxonomic description and draft genome of Pradoshia cofamensis Gen. nov., sp. nov., a thermotolerant bacillale isolated from anterior gut of earthworm Eisenia fetida.</title>
        <authorList>
            <person name="Saha T."/>
            <person name="Chakraborty R."/>
        </authorList>
    </citation>
    <scope>NUCLEOTIDE SEQUENCE [LARGE SCALE GENOMIC DNA]</scope>
    <source>
        <strain evidence="2 3">EAG3</strain>
    </source>
</reference>
<evidence type="ECO:0000313" key="3">
    <source>
        <dbReference type="Proteomes" id="UP000239663"/>
    </source>
</evidence>
<comment type="caution">
    <text evidence="2">The sequence shown here is derived from an EMBL/GenBank/DDBJ whole genome shotgun (WGS) entry which is preliminary data.</text>
</comment>
<proteinExistence type="predicted"/>
<dbReference type="Proteomes" id="UP000239663">
    <property type="component" value="Unassembled WGS sequence"/>
</dbReference>